<organism evidence="1 2">
    <name type="scientific">Choiromyces venosus 120613-1</name>
    <dbReference type="NCBI Taxonomy" id="1336337"/>
    <lineage>
        <taxon>Eukaryota</taxon>
        <taxon>Fungi</taxon>
        <taxon>Dikarya</taxon>
        <taxon>Ascomycota</taxon>
        <taxon>Pezizomycotina</taxon>
        <taxon>Pezizomycetes</taxon>
        <taxon>Pezizales</taxon>
        <taxon>Tuberaceae</taxon>
        <taxon>Choiromyces</taxon>
    </lineage>
</organism>
<name>A0A3N4JAU3_9PEZI</name>
<accession>A0A3N4JAU3</accession>
<sequence>MSYPPIPPSSSVKSCVYAAGALWLEAYLSFCTALQCSVVVSCGVYAWNTLDLNSLPLFFPHKMYLESPVL</sequence>
<dbReference type="EMBL" id="ML120427">
    <property type="protein sequence ID" value="RPA95345.1"/>
    <property type="molecule type" value="Genomic_DNA"/>
</dbReference>
<dbReference type="Proteomes" id="UP000276215">
    <property type="component" value="Unassembled WGS sequence"/>
</dbReference>
<protein>
    <submittedName>
        <fullName evidence="1">Uncharacterized protein</fullName>
    </submittedName>
</protein>
<keyword evidence="2" id="KW-1185">Reference proteome</keyword>
<dbReference type="AlphaFoldDB" id="A0A3N4JAU3"/>
<evidence type="ECO:0000313" key="1">
    <source>
        <dbReference type="EMBL" id="RPA95345.1"/>
    </source>
</evidence>
<gene>
    <name evidence="1" type="ORF">L873DRAFT_1325760</name>
</gene>
<proteinExistence type="predicted"/>
<evidence type="ECO:0000313" key="2">
    <source>
        <dbReference type="Proteomes" id="UP000276215"/>
    </source>
</evidence>
<reference evidence="1 2" key="1">
    <citation type="journal article" date="2018" name="Nat. Ecol. Evol.">
        <title>Pezizomycetes genomes reveal the molecular basis of ectomycorrhizal truffle lifestyle.</title>
        <authorList>
            <person name="Murat C."/>
            <person name="Payen T."/>
            <person name="Noel B."/>
            <person name="Kuo A."/>
            <person name="Morin E."/>
            <person name="Chen J."/>
            <person name="Kohler A."/>
            <person name="Krizsan K."/>
            <person name="Balestrini R."/>
            <person name="Da Silva C."/>
            <person name="Montanini B."/>
            <person name="Hainaut M."/>
            <person name="Levati E."/>
            <person name="Barry K.W."/>
            <person name="Belfiori B."/>
            <person name="Cichocki N."/>
            <person name="Clum A."/>
            <person name="Dockter R.B."/>
            <person name="Fauchery L."/>
            <person name="Guy J."/>
            <person name="Iotti M."/>
            <person name="Le Tacon F."/>
            <person name="Lindquist E.A."/>
            <person name="Lipzen A."/>
            <person name="Malagnac F."/>
            <person name="Mello A."/>
            <person name="Molinier V."/>
            <person name="Miyauchi S."/>
            <person name="Poulain J."/>
            <person name="Riccioni C."/>
            <person name="Rubini A."/>
            <person name="Sitrit Y."/>
            <person name="Splivallo R."/>
            <person name="Traeger S."/>
            <person name="Wang M."/>
            <person name="Zifcakova L."/>
            <person name="Wipf D."/>
            <person name="Zambonelli A."/>
            <person name="Paolocci F."/>
            <person name="Nowrousian M."/>
            <person name="Ottonello S."/>
            <person name="Baldrian P."/>
            <person name="Spatafora J.W."/>
            <person name="Henrissat B."/>
            <person name="Nagy L.G."/>
            <person name="Aury J.M."/>
            <person name="Wincker P."/>
            <person name="Grigoriev I.V."/>
            <person name="Bonfante P."/>
            <person name="Martin F.M."/>
        </authorList>
    </citation>
    <scope>NUCLEOTIDE SEQUENCE [LARGE SCALE GENOMIC DNA]</scope>
    <source>
        <strain evidence="1 2">120613-1</strain>
    </source>
</reference>